<dbReference type="Proteomes" id="UP001207337">
    <property type="component" value="Unassembled WGS sequence"/>
</dbReference>
<evidence type="ECO:0008006" key="3">
    <source>
        <dbReference type="Google" id="ProtNLM"/>
    </source>
</evidence>
<reference evidence="1 2" key="1">
    <citation type="submission" date="2021-11" db="EMBL/GenBank/DDBJ databases">
        <title>Aliifidinibius sp. nov., a new bacterium isolated from saline soil.</title>
        <authorList>
            <person name="Galisteo C."/>
            <person name="De La Haba R."/>
            <person name="Sanchez-Porro C."/>
            <person name="Ventosa A."/>
        </authorList>
    </citation>
    <scope>NUCLEOTIDE SEQUENCE [LARGE SCALE GENOMIC DNA]</scope>
    <source>
        <strain evidence="1 2">KACC 190600</strain>
    </source>
</reference>
<evidence type="ECO:0000313" key="2">
    <source>
        <dbReference type="Proteomes" id="UP001207337"/>
    </source>
</evidence>
<dbReference type="RefSeq" id="WP_265788772.1">
    <property type="nucleotide sequence ID" value="NZ_BAABRS010000001.1"/>
</dbReference>
<gene>
    <name evidence="1" type="ORF">LQ318_07070</name>
</gene>
<organism evidence="1 2">
    <name type="scientific">Fodinibius salicampi</name>
    <dbReference type="NCBI Taxonomy" id="1920655"/>
    <lineage>
        <taxon>Bacteria</taxon>
        <taxon>Pseudomonadati</taxon>
        <taxon>Balneolota</taxon>
        <taxon>Balneolia</taxon>
        <taxon>Balneolales</taxon>
        <taxon>Balneolaceae</taxon>
        <taxon>Fodinibius</taxon>
    </lineage>
</organism>
<dbReference type="EMBL" id="JAJNDC010000001">
    <property type="protein sequence ID" value="MCW9712661.1"/>
    <property type="molecule type" value="Genomic_DNA"/>
</dbReference>
<keyword evidence="2" id="KW-1185">Reference proteome</keyword>
<protein>
    <recommendedName>
        <fullName evidence="3">DUF5611 domain-containing protein</fullName>
    </recommendedName>
</protein>
<evidence type="ECO:0000313" key="1">
    <source>
        <dbReference type="EMBL" id="MCW9712661.1"/>
    </source>
</evidence>
<sequence>MGERENNFKDALVNESMKVWASDRNGRKTREVYVDIYDKVQVVSDNSDGTKNVVLLDNIDEDYDLIAENVPAENLEFFKMADDNTFKEAKKRVEKKLNERDQ</sequence>
<proteinExistence type="predicted"/>
<name>A0ABT3PXS7_9BACT</name>
<comment type="caution">
    <text evidence="1">The sequence shown here is derived from an EMBL/GenBank/DDBJ whole genome shotgun (WGS) entry which is preliminary data.</text>
</comment>
<accession>A0ABT3PXS7</accession>